<dbReference type="Gene3D" id="3.50.50.60">
    <property type="entry name" value="FAD/NAD(P)-binding domain"/>
    <property type="match status" value="1"/>
</dbReference>
<gene>
    <name evidence="6" type="primary">hapE</name>
    <name evidence="6" type="ORF">HG15A2_44760</name>
</gene>
<evidence type="ECO:0000256" key="2">
    <source>
        <dbReference type="ARBA" id="ARBA00022630"/>
    </source>
</evidence>
<dbReference type="SUPFAM" id="SSF51905">
    <property type="entry name" value="FAD/NAD(P)-binding domain"/>
    <property type="match status" value="2"/>
</dbReference>
<dbReference type="GO" id="GO:0050661">
    <property type="term" value="F:NADP binding"/>
    <property type="evidence" value="ECO:0007669"/>
    <property type="project" value="InterPro"/>
</dbReference>
<name>A0A517N1W7_9BACT</name>
<dbReference type="InterPro" id="IPR036188">
    <property type="entry name" value="FAD/NAD-bd_sf"/>
</dbReference>
<dbReference type="InterPro" id="IPR020946">
    <property type="entry name" value="Flavin_mOase-like"/>
</dbReference>
<dbReference type="Proteomes" id="UP000319852">
    <property type="component" value="Chromosome"/>
</dbReference>
<dbReference type="OrthoDB" id="9778740at2"/>
<evidence type="ECO:0000256" key="3">
    <source>
        <dbReference type="ARBA" id="ARBA00022827"/>
    </source>
</evidence>
<reference evidence="6 7" key="1">
    <citation type="submission" date="2019-02" db="EMBL/GenBank/DDBJ databases">
        <title>Deep-cultivation of Planctomycetes and their phenomic and genomic characterization uncovers novel biology.</title>
        <authorList>
            <person name="Wiegand S."/>
            <person name="Jogler M."/>
            <person name="Boedeker C."/>
            <person name="Pinto D."/>
            <person name="Vollmers J."/>
            <person name="Rivas-Marin E."/>
            <person name="Kohn T."/>
            <person name="Peeters S.H."/>
            <person name="Heuer A."/>
            <person name="Rast P."/>
            <person name="Oberbeckmann S."/>
            <person name="Bunk B."/>
            <person name="Jeske O."/>
            <person name="Meyerdierks A."/>
            <person name="Storesund J.E."/>
            <person name="Kallscheuer N."/>
            <person name="Luecker S."/>
            <person name="Lage O.M."/>
            <person name="Pohl T."/>
            <person name="Merkel B.J."/>
            <person name="Hornburger P."/>
            <person name="Mueller R.-W."/>
            <person name="Bruemmer F."/>
            <person name="Labrenz M."/>
            <person name="Spormann A.M."/>
            <person name="Op den Camp H."/>
            <person name="Overmann J."/>
            <person name="Amann R."/>
            <person name="Jetten M.S.M."/>
            <person name="Mascher T."/>
            <person name="Medema M.H."/>
            <person name="Devos D.P."/>
            <person name="Kaster A.-K."/>
            <person name="Ovreas L."/>
            <person name="Rohde M."/>
            <person name="Galperin M.Y."/>
            <person name="Jogler C."/>
        </authorList>
    </citation>
    <scope>NUCLEOTIDE SEQUENCE [LARGE SCALE GENOMIC DNA]</scope>
    <source>
        <strain evidence="6 7">HG15A2</strain>
    </source>
</reference>
<dbReference type="GO" id="GO:0050660">
    <property type="term" value="F:flavin adenine dinucleotide binding"/>
    <property type="evidence" value="ECO:0007669"/>
    <property type="project" value="InterPro"/>
</dbReference>
<evidence type="ECO:0000256" key="5">
    <source>
        <dbReference type="ARBA" id="ARBA00023002"/>
    </source>
</evidence>
<dbReference type="EC" id="1.14.13.84" evidence="6"/>
<evidence type="ECO:0000313" key="6">
    <source>
        <dbReference type="EMBL" id="QDT01134.1"/>
    </source>
</evidence>
<accession>A0A517N1W7</accession>
<keyword evidence="4" id="KW-0521">NADP</keyword>
<dbReference type="GO" id="GO:0033767">
    <property type="term" value="F:4-hydroxyacetophenone monooxygenase activity"/>
    <property type="evidence" value="ECO:0007669"/>
    <property type="project" value="UniProtKB-EC"/>
</dbReference>
<protein>
    <submittedName>
        <fullName evidence="6">4-hydroxyacetophenone monooxygenase</fullName>
        <ecNumber evidence="6">1.14.13.84</ecNumber>
    </submittedName>
</protein>
<dbReference type="RefSeq" id="WP_145063106.1">
    <property type="nucleotide sequence ID" value="NZ_CP036263.1"/>
</dbReference>
<dbReference type="PANTHER" id="PTHR23023">
    <property type="entry name" value="DIMETHYLANILINE MONOOXYGENASE"/>
    <property type="match status" value="1"/>
</dbReference>
<dbReference type="InterPro" id="IPR000960">
    <property type="entry name" value="Flavin_mOase"/>
</dbReference>
<dbReference type="PIRSF" id="PIRSF000332">
    <property type="entry name" value="FMO"/>
    <property type="match status" value="1"/>
</dbReference>
<dbReference type="KEGG" id="amob:HG15A2_44760"/>
<comment type="similarity">
    <text evidence="1">Belongs to the FMO family.</text>
</comment>
<keyword evidence="7" id="KW-1185">Reference proteome</keyword>
<dbReference type="AlphaFoldDB" id="A0A517N1W7"/>
<keyword evidence="6" id="KW-0503">Monooxygenase</keyword>
<dbReference type="Pfam" id="PF00743">
    <property type="entry name" value="FMO-like"/>
    <property type="match status" value="1"/>
</dbReference>
<dbReference type="PRINTS" id="PR00370">
    <property type="entry name" value="FMOXYGENASE"/>
</dbReference>
<evidence type="ECO:0000256" key="1">
    <source>
        <dbReference type="ARBA" id="ARBA00009183"/>
    </source>
</evidence>
<sequence length="444" mass="50430">MPAATKIPTEEKFCILGAGSSGLAAAKNFLEAGIPFDCLEREDDIGGNWYYGKPASSVYASTHLISSKRLTEFTDFPMPEDYPPYPGRELVWQYFQAYAAHFGLREHIQFDTAVKRLEPTGSGEQGWQVELNSGEVRHYCGVVIANGHNWNPRWPEESWLERGGRFAGEVLHSSEYKTPDALHGKRVLVVGGGNSGCDLAVEAAIHADRAVLSTRRNYPVLPKFFRGKPIDQCNELLQWLRLPLWFRRLAARGVTHLTLGPAERTGVPRPDHRLFETHPVINSQIHHHVGHGNLELRGDVKRFDGLEVEFMDGSRAEFDLVIYATGFLVSFPFVEQQHLNWQRGAPELFLNVFHPERDDLFCIGLIQPDSGQWGLVDYQSQLVAKYLLAMQKKLSQAEWFRRLKSNGAADLSSGVQYKKSPRHRLEVEHYGYQKRLKKLIRRLG</sequence>
<keyword evidence="2" id="KW-0285">Flavoprotein</keyword>
<dbReference type="EMBL" id="CP036263">
    <property type="protein sequence ID" value="QDT01134.1"/>
    <property type="molecule type" value="Genomic_DNA"/>
</dbReference>
<proteinExistence type="inferred from homology"/>
<organism evidence="6 7">
    <name type="scientific">Adhaeretor mobilis</name>
    <dbReference type="NCBI Taxonomy" id="1930276"/>
    <lineage>
        <taxon>Bacteria</taxon>
        <taxon>Pseudomonadati</taxon>
        <taxon>Planctomycetota</taxon>
        <taxon>Planctomycetia</taxon>
        <taxon>Pirellulales</taxon>
        <taxon>Lacipirellulaceae</taxon>
        <taxon>Adhaeretor</taxon>
    </lineage>
</organism>
<keyword evidence="5 6" id="KW-0560">Oxidoreductase</keyword>
<dbReference type="GO" id="GO:0004499">
    <property type="term" value="F:N,N-dimethylaniline monooxygenase activity"/>
    <property type="evidence" value="ECO:0007669"/>
    <property type="project" value="InterPro"/>
</dbReference>
<evidence type="ECO:0000313" key="7">
    <source>
        <dbReference type="Proteomes" id="UP000319852"/>
    </source>
</evidence>
<dbReference type="InterPro" id="IPR050346">
    <property type="entry name" value="FMO-like"/>
</dbReference>
<evidence type="ECO:0000256" key="4">
    <source>
        <dbReference type="ARBA" id="ARBA00022857"/>
    </source>
</evidence>
<keyword evidence="3" id="KW-0274">FAD</keyword>